<feature type="region of interest" description="Disordered" evidence="1">
    <location>
        <begin position="1316"/>
        <end position="1338"/>
    </location>
</feature>
<protein>
    <recommendedName>
        <fullName evidence="5">Fibronectin type-III domain-containing protein</fullName>
    </recommendedName>
</protein>
<proteinExistence type="predicted"/>
<dbReference type="Proteomes" id="UP000271925">
    <property type="component" value="Unassembled WGS sequence"/>
</dbReference>
<evidence type="ECO:0000256" key="2">
    <source>
        <dbReference type="SAM" id="SignalP"/>
    </source>
</evidence>
<evidence type="ECO:0008006" key="5">
    <source>
        <dbReference type="Google" id="ProtNLM"/>
    </source>
</evidence>
<reference evidence="3 4" key="1">
    <citation type="submission" date="2018-11" db="EMBL/GenBank/DDBJ databases">
        <authorList>
            <person name="Zhou Z."/>
            <person name="Wang G."/>
        </authorList>
    </citation>
    <scope>NUCLEOTIDE SEQUENCE [LARGE SCALE GENOMIC DNA]</scope>
    <source>
        <strain evidence="3 4">KCTC52004</strain>
    </source>
</reference>
<feature type="chain" id="PRO_5017992599" description="Fibronectin type-III domain-containing protein" evidence="2">
    <location>
        <begin position="26"/>
        <end position="1338"/>
    </location>
</feature>
<dbReference type="RefSeq" id="WP_124879216.1">
    <property type="nucleotide sequence ID" value="NZ_RQJO01000016.1"/>
</dbReference>
<feature type="signal peptide" evidence="2">
    <location>
        <begin position="1"/>
        <end position="25"/>
    </location>
</feature>
<dbReference type="SUPFAM" id="SSF49265">
    <property type="entry name" value="Fibronectin type III"/>
    <property type="match status" value="1"/>
</dbReference>
<evidence type="ECO:0000313" key="4">
    <source>
        <dbReference type="Proteomes" id="UP000271925"/>
    </source>
</evidence>
<organism evidence="3 4">
    <name type="scientific">Larkinella rosea</name>
    <dbReference type="NCBI Taxonomy" id="2025312"/>
    <lineage>
        <taxon>Bacteria</taxon>
        <taxon>Pseudomonadati</taxon>
        <taxon>Bacteroidota</taxon>
        <taxon>Cytophagia</taxon>
        <taxon>Cytophagales</taxon>
        <taxon>Spirosomataceae</taxon>
        <taxon>Larkinella</taxon>
    </lineage>
</organism>
<comment type="caution">
    <text evidence="3">The sequence shown here is derived from an EMBL/GenBank/DDBJ whole genome shotgun (WGS) entry which is preliminary data.</text>
</comment>
<accession>A0A3P1BA60</accession>
<sequence>MKYLTRKSKSWLWVGLLLIPFSATFATTPPVRFENGQAVFVLKDHLRHPFYWWPRTLLNYPVQFDQPVDPKDFSLVEKESGKTVPFQFSEFRKSPDGKTLVTLSLFSDLPSGGTRTFVLTRGKPVQSIPLSETKEGETILIRTDKLSVRIPASLPASGPVPGPVMQLFQSGKPAMGQSALATGTRKIQKIETEKLAVGPLFVTYRITYRFANGASYLATVKCIQESDFVEIREEMSGFKPEDSVYWRLDWTQFQPTHRQAPNHPFGRPGTVTTAGSSPQQQTYGASPGFGRFNWETIDQTKLNYHHGIMPDGEAGKIPFEVGIFEPWPAERVVTSTLFWDEKNGQSVGVFANDLANWNDSDYSIWHSSKILNIRFFYRKKLLSWAFPISEGRRSVALSCYPHQQDIEYMNELETKNQPQPHPFGFTYKAEISQLSHNAFLQNRYGTIHLDKVKNWQLTYPDSLPTAPVLFKEGKLKTRADFVRDFLGNYYVSELPFSGTRQNSGYGPVPARQFFEKWIDALNRFYPSLNPDEKARVTAMFLFHTYVAADEEYMPMRYMLSGHPNFLADVKSIPAMTAYQFPNHPEAVHWADLFEKYVDLNTRYHTRPTVNSWDALGGRWTENLGTYVWGFFRSTIRSSFLLNQSQPGKNRLAGPQVAAIGNWILNALSAPYNGESLDFYRNPNGSLDYHFWGIVTKTEEPRRIHPPQGAHAARRKAPSSLWMLGNLLNNYDPLLGEHLRYVAKPTDDDQEAFYASNEAFQQVMYPKGRYDRGTKPDFKSIKMTGYGTILRAGVDTPDELSVHLSQIDEGPNYRWGVPAQGGTGGIYFYAGGKSYSHNGREDVGDRKVQDTDLMTNFGVFKDGHFKSIGMNGLHRPLYNLGIGQFTEITSSEKSGYAWPDYQSRSVMLVDKDYFITYDDVYNNNIGGRFSWFTHPDEDLPTIEIVKVGTGRDKVNKTQLTGAESKGVWYDGLGDFTVFVSHKKGFTVEPTAYGGRIKTPVGQTDYIFRSDQTVDVQEDQLRFSGTAGFIRVHPTGEQDLVLFHGQRIGNGKILLSTSDTDAGISASVKNKDWVDGKFFSPRPATIAVQWNGPASPGLTLYIDGTKQQVEWKSSGFSIPFPAGEHSWQLTAGLPVPVRPHIQSSENDRGKVNLFIAPAAGATNYRMEISRDNGETWRALGKTAKTAFTVLKPDTLSKAHVRVTALNREHQSEPSQAYPVYFLTQKPHFPDGLKADLATGILNWGQVLGCTTYKLYRKLAGSSKFQVIYTGPSSTFHDPALAGKQVYEYAVSAVNKNGESRLSDAVTTNPESWLHWNPKPGEPFRRTNTQHSTTEEVYYPK</sequence>
<keyword evidence="4" id="KW-1185">Reference proteome</keyword>
<keyword evidence="2" id="KW-0732">Signal</keyword>
<gene>
    <name evidence="3" type="ORF">EHT25_30360</name>
</gene>
<dbReference type="EMBL" id="RQJO01000016">
    <property type="protein sequence ID" value="RRA97977.1"/>
    <property type="molecule type" value="Genomic_DNA"/>
</dbReference>
<evidence type="ECO:0000256" key="1">
    <source>
        <dbReference type="SAM" id="MobiDB-lite"/>
    </source>
</evidence>
<dbReference type="CDD" id="cd00063">
    <property type="entry name" value="FN3"/>
    <property type="match status" value="1"/>
</dbReference>
<evidence type="ECO:0000313" key="3">
    <source>
        <dbReference type="EMBL" id="RRA97977.1"/>
    </source>
</evidence>
<dbReference type="InterPro" id="IPR036116">
    <property type="entry name" value="FN3_sf"/>
</dbReference>
<name>A0A3P1BA60_9BACT</name>
<dbReference type="Gene3D" id="2.60.40.10">
    <property type="entry name" value="Immunoglobulins"/>
    <property type="match status" value="2"/>
</dbReference>
<dbReference type="InterPro" id="IPR003961">
    <property type="entry name" value="FN3_dom"/>
</dbReference>
<dbReference type="InterPro" id="IPR013783">
    <property type="entry name" value="Ig-like_fold"/>
</dbReference>
<dbReference type="OrthoDB" id="4309433at2"/>